<evidence type="ECO:0000313" key="2">
    <source>
        <dbReference type="Proteomes" id="UP001056610"/>
    </source>
</evidence>
<proteinExistence type="predicted"/>
<organism evidence="1 2">
    <name type="scientific">Candidatus Mycobacterium methanotrophicum</name>
    <dbReference type="NCBI Taxonomy" id="2943498"/>
    <lineage>
        <taxon>Bacteria</taxon>
        <taxon>Bacillati</taxon>
        <taxon>Actinomycetota</taxon>
        <taxon>Actinomycetes</taxon>
        <taxon>Mycobacteriales</taxon>
        <taxon>Mycobacteriaceae</taxon>
        <taxon>Mycobacterium</taxon>
    </lineage>
</organism>
<evidence type="ECO:0000313" key="1">
    <source>
        <dbReference type="EMBL" id="UQX09433.1"/>
    </source>
</evidence>
<protein>
    <recommendedName>
        <fullName evidence="3">Coenzyme Q-binding protein COQ10 START domain-containing protein</fullName>
    </recommendedName>
</protein>
<dbReference type="Proteomes" id="UP001056610">
    <property type="component" value="Chromosome"/>
</dbReference>
<reference evidence="1" key="1">
    <citation type="submission" date="2022-05" db="EMBL/GenBank/DDBJ databases">
        <title>A methanotrophic Mycobacterium dominates a cave microbial ecosystem.</title>
        <authorList>
            <person name="Van Spanning R.J.M."/>
            <person name="Guan Q."/>
            <person name="Melkonian C."/>
            <person name="Gallant J."/>
            <person name="Polerecky L."/>
            <person name="Flot J.-F."/>
            <person name="Brandt B.W."/>
            <person name="Braster M."/>
            <person name="Iturbe Espinoza P."/>
            <person name="Aerts J."/>
            <person name="Meima-Franke M."/>
            <person name="Piersma S.R."/>
            <person name="Bunduc C."/>
            <person name="Ummels R."/>
            <person name="Pain A."/>
            <person name="Fleming E.J."/>
            <person name="van der Wel N."/>
            <person name="Gherman V.D."/>
            <person name="Sarbu S.M."/>
            <person name="Bodelier P.L.E."/>
            <person name="Bitter W."/>
        </authorList>
    </citation>
    <scope>NUCLEOTIDE SEQUENCE</scope>
    <source>
        <strain evidence="1">Sulfur Cave</strain>
    </source>
</reference>
<dbReference type="EMBL" id="CP097320">
    <property type="protein sequence ID" value="UQX09433.1"/>
    <property type="molecule type" value="Genomic_DNA"/>
</dbReference>
<dbReference type="InterPro" id="IPR023393">
    <property type="entry name" value="START-like_dom_sf"/>
</dbReference>
<name>A0ABY4QET7_9MYCO</name>
<dbReference type="RefSeq" id="WP_249762766.1">
    <property type="nucleotide sequence ID" value="NZ_CAJUXY010000053.1"/>
</dbReference>
<keyword evidence="2" id="KW-1185">Reference proteome</keyword>
<gene>
    <name evidence="1" type="ORF">M5I08_13480</name>
</gene>
<dbReference type="Gene3D" id="3.30.530.20">
    <property type="match status" value="1"/>
</dbReference>
<accession>A0ABY4QET7</accession>
<evidence type="ECO:0008006" key="3">
    <source>
        <dbReference type="Google" id="ProtNLM"/>
    </source>
</evidence>
<sequence length="203" mass="21504">MTDSSAQTTTAPVKGLGGASLGLGLSEILVPTKVAATAGIDETNRSRAVIRAFGLRECAHAAALLFGSGKLVWTRVAGDVLDLSLLGAALAKSDDGRRRRRGTASAVALAGIAAADLYAALRVTGNNGRHANGSAHRSLRAAITVRRSPEDVYRYWRNLDNLPSFMYHLQSVTDSGDRSHWVANAPIGQPVDWDAQITDDVWA</sequence>
<dbReference type="SUPFAM" id="SSF55961">
    <property type="entry name" value="Bet v1-like"/>
    <property type="match status" value="1"/>
</dbReference>